<gene>
    <name evidence="3" type="primary">lpqB</name>
    <name evidence="3" type="ORF">BN1051_02021</name>
</gene>
<evidence type="ECO:0000259" key="2">
    <source>
        <dbReference type="SMART" id="SM00909"/>
    </source>
</evidence>
<accession>A0A078MQV9</accession>
<reference evidence="3" key="1">
    <citation type="submission" date="2014-07" db="EMBL/GenBank/DDBJ databases">
        <authorList>
            <person name="Urmite Genomes Urmite Genomes"/>
        </authorList>
    </citation>
    <scope>NUCLEOTIDE SEQUENCE</scope>
    <source>
        <strain evidence="3">11W110_air</strain>
    </source>
</reference>
<keyword evidence="3" id="KW-0449">Lipoprotein</keyword>
<dbReference type="PROSITE" id="PS51257">
    <property type="entry name" value="PROKAR_LIPOPROTEIN"/>
    <property type="match status" value="1"/>
</dbReference>
<dbReference type="SUPFAM" id="SSF82171">
    <property type="entry name" value="DPP6 N-terminal domain-like"/>
    <property type="match status" value="1"/>
</dbReference>
<dbReference type="Pfam" id="PF10646">
    <property type="entry name" value="Germane"/>
    <property type="match status" value="1"/>
</dbReference>
<dbReference type="PATRIC" id="fig|1461584.3.peg.1998"/>
<dbReference type="Pfam" id="PF10647">
    <property type="entry name" value="Gmad1"/>
    <property type="match status" value="1"/>
</dbReference>
<proteinExistence type="predicted"/>
<feature type="domain" description="GerMN" evidence="2">
    <location>
        <begin position="207"/>
        <end position="297"/>
    </location>
</feature>
<organism evidence="3">
    <name type="scientific">Arthrobacter saudimassiliensis</name>
    <dbReference type="NCBI Taxonomy" id="1461584"/>
    <lineage>
        <taxon>Bacteria</taxon>
        <taxon>Bacillati</taxon>
        <taxon>Actinomycetota</taxon>
        <taxon>Actinomycetes</taxon>
        <taxon>Micrococcales</taxon>
        <taxon>Micrococcaceae</taxon>
        <taxon>Arthrobacter</taxon>
    </lineage>
</organism>
<protein>
    <submittedName>
        <fullName evidence="3">Lipoprotein LpqB</fullName>
    </submittedName>
</protein>
<sequence>MSPARRPRLLLVLLVPLLLFVQSCSSIPTVGPVGTQTVGAGGSNGTEGVRITPAGPEDGASPQDIIEGFINAGAGTSEDYSVAREYLAGNLSDSWSATDRVLVYGGEQPQIVPLPEENTYQIRMGLAFSVDADGIRTAAEPGRIETLTVRLTDTGDGWRIADVPNGIMLSQVNFNLVFTSHNLYFYSSTYEYWVPDTRWFVQRSGMATAIVKALLKGPAPYLQGAVTSAFPSGTTLARDAVPQANGVATVDLSADVLENATDLNRQQMAMQLQRNLKLNNINSVEMTANQRPVDLGSESSQLIQPEDGQTVPATQVAVLDGDVVFYENEQPRSIEGFSAAGFGPQDPAVSRGLDAFAFLDGARSTLLVGAPNQPVREAGRGEAFTAPGIDPHGWAWTAGTVPGGSEVIAAPTDGAGSTRITAEWLAGHTVTSLRISREGARALLVTRTGETTRIYLAGVVRSSDGVPSALTEPVLLRSDDPVTAAKWAGEDTYVALNDSGARSTPLVLSTGWRQEEGEDGLSTLTGISGFSVGNGINQLFVVASDPACRSEDGGEDSVGMCTMVEPPAGWASTTLVYDPSFSG</sequence>
<dbReference type="Pfam" id="PF25976">
    <property type="entry name" value="LpqB_N"/>
    <property type="match status" value="1"/>
</dbReference>
<dbReference type="InterPro" id="IPR059026">
    <property type="entry name" value="LpqB_N"/>
</dbReference>
<name>A0A078MQV9_9MICC</name>
<dbReference type="InterPro" id="IPR019606">
    <property type="entry name" value="GerMN"/>
</dbReference>
<dbReference type="AlphaFoldDB" id="A0A078MQV9"/>
<dbReference type="InterPro" id="IPR018910">
    <property type="entry name" value="LpqB_C"/>
</dbReference>
<keyword evidence="1" id="KW-0732">Signal</keyword>
<evidence type="ECO:0000256" key="1">
    <source>
        <dbReference type="SAM" id="SignalP"/>
    </source>
</evidence>
<feature type="chain" id="PRO_5038617174" evidence="1">
    <location>
        <begin position="27"/>
        <end position="583"/>
    </location>
</feature>
<dbReference type="EMBL" id="LN483071">
    <property type="protein sequence ID" value="CEA08664.1"/>
    <property type="molecule type" value="Genomic_DNA"/>
</dbReference>
<evidence type="ECO:0000313" key="3">
    <source>
        <dbReference type="EMBL" id="CEA08664.1"/>
    </source>
</evidence>
<feature type="signal peptide" evidence="1">
    <location>
        <begin position="1"/>
        <end position="26"/>
    </location>
</feature>
<dbReference type="SMART" id="SM00909">
    <property type="entry name" value="Germane"/>
    <property type="match status" value="1"/>
</dbReference>